<accession>A0A3S1DPV0</accession>
<evidence type="ECO:0000313" key="2">
    <source>
        <dbReference type="Proteomes" id="UP000279446"/>
    </source>
</evidence>
<dbReference type="EMBL" id="RZNY01000009">
    <property type="protein sequence ID" value="RUT46307.1"/>
    <property type="molecule type" value="Genomic_DNA"/>
</dbReference>
<comment type="caution">
    <text evidence="1">The sequence shown here is derived from an EMBL/GenBank/DDBJ whole genome shotgun (WGS) entry which is preliminary data.</text>
</comment>
<gene>
    <name evidence="1" type="ORF">EJP82_12580</name>
</gene>
<organism evidence="1 2">
    <name type="scientific">Paenibacillus anaericanus</name>
    <dbReference type="NCBI Taxonomy" id="170367"/>
    <lineage>
        <taxon>Bacteria</taxon>
        <taxon>Bacillati</taxon>
        <taxon>Bacillota</taxon>
        <taxon>Bacilli</taxon>
        <taxon>Bacillales</taxon>
        <taxon>Paenibacillaceae</taxon>
        <taxon>Paenibacillus</taxon>
    </lineage>
</organism>
<protein>
    <submittedName>
        <fullName evidence="1">Uncharacterized protein</fullName>
    </submittedName>
</protein>
<name>A0A3S1DPV0_9BACL</name>
<evidence type="ECO:0000313" key="1">
    <source>
        <dbReference type="EMBL" id="RUT46307.1"/>
    </source>
</evidence>
<dbReference type="Proteomes" id="UP000279446">
    <property type="component" value="Unassembled WGS sequence"/>
</dbReference>
<reference evidence="1 2" key="1">
    <citation type="submission" date="2018-12" db="EMBL/GenBank/DDBJ databases">
        <authorList>
            <person name="Sun L."/>
            <person name="Chen Z."/>
        </authorList>
    </citation>
    <scope>NUCLEOTIDE SEQUENCE [LARGE SCALE GENOMIC DNA]</scope>
    <source>
        <strain evidence="1 2">DSM 15890</strain>
    </source>
</reference>
<keyword evidence="2" id="KW-1185">Reference proteome</keyword>
<proteinExistence type="predicted"/>
<dbReference type="RefSeq" id="WP_127192411.1">
    <property type="nucleotide sequence ID" value="NZ_RZNY01000009.1"/>
</dbReference>
<sequence length="59" mass="6542">MIIDSAVKNVIIRNNSIQTEEAPSLANLQAGAFLRVYKTRIPDFLFVTEACKEAKGLCE</sequence>
<dbReference type="AlphaFoldDB" id="A0A3S1DPV0"/>